<keyword evidence="1" id="KW-0812">Transmembrane</keyword>
<evidence type="ECO:0000256" key="1">
    <source>
        <dbReference type="SAM" id="Phobius"/>
    </source>
</evidence>
<keyword evidence="1" id="KW-0472">Membrane</keyword>
<feature type="transmembrane region" description="Helical" evidence="1">
    <location>
        <begin position="56"/>
        <end position="75"/>
    </location>
</feature>
<protein>
    <submittedName>
        <fullName evidence="2">Uncharacterized protein</fullName>
    </submittedName>
</protein>
<feature type="transmembrane region" description="Helical" evidence="1">
    <location>
        <begin position="145"/>
        <end position="170"/>
    </location>
</feature>
<accession>A0ABV4KKX0</accession>
<comment type="caution">
    <text evidence="2">The sequence shown here is derived from an EMBL/GenBank/DDBJ whole genome shotgun (WGS) entry which is preliminary data.</text>
</comment>
<dbReference type="Proteomes" id="UP001569175">
    <property type="component" value="Unassembled WGS sequence"/>
</dbReference>
<name>A0ABV4KKX0_9VIBR</name>
<dbReference type="EMBL" id="JBGOOL010000017">
    <property type="protein sequence ID" value="MEZ8053084.1"/>
    <property type="molecule type" value="Genomic_DNA"/>
</dbReference>
<evidence type="ECO:0000313" key="2">
    <source>
        <dbReference type="EMBL" id="MEZ8053084.1"/>
    </source>
</evidence>
<feature type="transmembrane region" description="Helical" evidence="1">
    <location>
        <begin position="81"/>
        <end position="104"/>
    </location>
</feature>
<proteinExistence type="predicted"/>
<dbReference type="RefSeq" id="WP_371707502.1">
    <property type="nucleotide sequence ID" value="NZ_JBGOOL010000017.1"/>
</dbReference>
<organism evidence="2 3">
    <name type="scientific">Vibrio atlanticus</name>
    <dbReference type="NCBI Taxonomy" id="693153"/>
    <lineage>
        <taxon>Bacteria</taxon>
        <taxon>Pseudomonadati</taxon>
        <taxon>Pseudomonadota</taxon>
        <taxon>Gammaproteobacteria</taxon>
        <taxon>Vibrionales</taxon>
        <taxon>Vibrionaceae</taxon>
        <taxon>Vibrio</taxon>
    </lineage>
</organism>
<reference evidence="2 3" key="1">
    <citation type="submission" date="2024-06" db="EMBL/GenBank/DDBJ databases">
        <authorList>
            <person name="Steensen K."/>
            <person name="Seneca J."/>
            <person name="Bartlau N."/>
            <person name="Yu A.X."/>
            <person name="Polz M.F."/>
        </authorList>
    </citation>
    <scope>NUCLEOTIDE SEQUENCE [LARGE SCALE GENOMIC DNA]</scope>
    <source>
        <strain evidence="2 3">1F9</strain>
    </source>
</reference>
<keyword evidence="1" id="KW-1133">Transmembrane helix</keyword>
<keyword evidence="3" id="KW-1185">Reference proteome</keyword>
<gene>
    <name evidence="2" type="ORF">ACED57_07960</name>
</gene>
<sequence length="184" mass="20845">MSQEIYEMEHRCVDRHNELTEHIKRINEEQARVQTEQNVAVIKEVVSHTYGKANSYSNIIIAAGYVGFFSLWSSIKQDLPEWAVFSSGGLILLSLMIFIGFELYKMISGAVHLRKVTSKIQSPTINTLSEIQHIEQQANLRNARIWVFTVVPTVISGFAAGLILLAGFLIEFLSPYFQQAEQVL</sequence>
<evidence type="ECO:0000313" key="3">
    <source>
        <dbReference type="Proteomes" id="UP001569175"/>
    </source>
</evidence>